<dbReference type="AlphaFoldDB" id="I4YP34"/>
<dbReference type="OrthoDB" id="7652274at2"/>
<evidence type="ECO:0000313" key="2">
    <source>
        <dbReference type="EMBL" id="EIM25726.1"/>
    </source>
</evidence>
<evidence type="ECO:0000313" key="3">
    <source>
        <dbReference type="Proteomes" id="UP000003947"/>
    </source>
</evidence>
<feature type="region of interest" description="Disordered" evidence="1">
    <location>
        <begin position="58"/>
        <end position="85"/>
    </location>
</feature>
<protein>
    <submittedName>
        <fullName evidence="2">Uncharacterized protein</fullName>
    </submittedName>
</protein>
<dbReference type="PATRIC" id="fig|864069.3.peg.6907"/>
<sequence>MSNRYDLLTSKTDKDGKKRWTKVGVMFPSKQGEGFSIKLEALPLPNAEGEVWISAFVPRENDGQGRPAPQQGGGRGFDSDDSIPF</sequence>
<dbReference type="HOGENOM" id="CLU_2508994_0_0_5"/>
<name>I4YP34_9HYPH</name>
<keyword evidence="3" id="KW-1185">Reference proteome</keyword>
<dbReference type="RefSeq" id="WP_009494207.1">
    <property type="nucleotide sequence ID" value="NZ_CP141048.1"/>
</dbReference>
<dbReference type="Proteomes" id="UP000003947">
    <property type="component" value="Unassembled WGS sequence"/>
</dbReference>
<dbReference type="EMBL" id="JH660647">
    <property type="protein sequence ID" value="EIM25726.1"/>
    <property type="molecule type" value="Genomic_DNA"/>
</dbReference>
<reference evidence="2 3" key="1">
    <citation type="submission" date="2012-02" db="EMBL/GenBank/DDBJ databases">
        <title>Improved High-Quality Draft sequence of Microvirga sp. WSM3557.</title>
        <authorList>
            <consortium name="US DOE Joint Genome Institute"/>
            <person name="Lucas S."/>
            <person name="Han J."/>
            <person name="Lapidus A."/>
            <person name="Cheng J.-F."/>
            <person name="Goodwin L."/>
            <person name="Pitluck S."/>
            <person name="Peters L."/>
            <person name="Zhang X."/>
            <person name="Detter J.C."/>
            <person name="Han C."/>
            <person name="Tapia R."/>
            <person name="Land M."/>
            <person name="Hauser L."/>
            <person name="Kyrpides N."/>
            <person name="Ivanova N."/>
            <person name="Pagani I."/>
            <person name="Brau L."/>
            <person name="Yates R."/>
            <person name="O'Hara G."/>
            <person name="Rui T."/>
            <person name="Howieson J."/>
            <person name="Reeve W."/>
            <person name="Woyke T."/>
        </authorList>
    </citation>
    <scope>NUCLEOTIDE SEQUENCE [LARGE SCALE GENOMIC DNA]</scope>
    <source>
        <strain evidence="2 3">WSM3557</strain>
    </source>
</reference>
<organism evidence="2 3">
    <name type="scientific">Microvirga lotononidis</name>
    <dbReference type="NCBI Taxonomy" id="864069"/>
    <lineage>
        <taxon>Bacteria</taxon>
        <taxon>Pseudomonadati</taxon>
        <taxon>Pseudomonadota</taxon>
        <taxon>Alphaproteobacteria</taxon>
        <taxon>Hyphomicrobiales</taxon>
        <taxon>Methylobacteriaceae</taxon>
        <taxon>Microvirga</taxon>
    </lineage>
</organism>
<evidence type="ECO:0000256" key="1">
    <source>
        <dbReference type="SAM" id="MobiDB-lite"/>
    </source>
</evidence>
<accession>I4YP34</accession>
<gene>
    <name evidence="2" type="ORF">MicloDRAFT_00064530</name>
</gene>
<dbReference type="STRING" id="864069.MicloDRAFT_00064530"/>
<proteinExistence type="predicted"/>